<dbReference type="Gene3D" id="3.40.50.720">
    <property type="entry name" value="NAD(P)-binding Rossmann-like Domain"/>
    <property type="match status" value="1"/>
</dbReference>
<dbReference type="PANTHER" id="PTHR42748">
    <property type="entry name" value="NITROGEN METABOLITE REPRESSION PROTEIN NMRA FAMILY MEMBER"/>
    <property type="match status" value="1"/>
</dbReference>
<evidence type="ECO:0000256" key="1">
    <source>
        <dbReference type="ARBA" id="ARBA00006328"/>
    </source>
</evidence>
<dbReference type="InterPro" id="IPR008030">
    <property type="entry name" value="NmrA-like"/>
</dbReference>
<dbReference type="SUPFAM" id="SSF51735">
    <property type="entry name" value="NAD(P)-binding Rossmann-fold domains"/>
    <property type="match status" value="1"/>
</dbReference>
<dbReference type="InterPro" id="IPR036291">
    <property type="entry name" value="NAD(P)-bd_dom_sf"/>
</dbReference>
<dbReference type="PANTHER" id="PTHR42748:SF32">
    <property type="entry name" value="NMRA-LIKE DOMAIN-CONTAINING PROTEIN"/>
    <property type="match status" value="1"/>
</dbReference>
<comment type="similarity">
    <text evidence="1">Belongs to the NmrA-type oxidoreductase family.</text>
</comment>
<sequence length="369" mass="39585">MAATSATFRMALECSSSTRVISCRDTSVQFISAAATASSFSPKLRPKRITMISSSSSSSSSSHNTNNAPPGPILLVGVTGGTGPSVLGGLLAAGIHNSSLKVLTRNPQGSAAKWFEAQGVGVIAGDLDDADSLNNVVQGVRAIYCHATSKDGAKADPEGEIRAERLAKAAASAGVEHIVYNSSVYAGSAGFGISQVEQKVMIESIFKDSGIPTTNLRATLFMEEFWKVYTRPQILKGTFPFSMPSHKPLQLVAVKDVGLAAGVSLKNPKEYGGFSLELAGDELTPLQMCEAFSQAQGGLKVNHSRPPKFLFWFFNRDLYRIATFLSDHGYTADIANCRERFPGILKFDQFLQLTKWGDASRTYADGFQY</sequence>
<feature type="domain" description="NmrA-like" evidence="3">
    <location>
        <begin position="73"/>
        <end position="331"/>
    </location>
</feature>
<dbReference type="Proteomes" id="UP001497522">
    <property type="component" value="Chromosome 10"/>
</dbReference>
<protein>
    <recommendedName>
        <fullName evidence="3">NmrA-like domain-containing protein</fullName>
    </recommendedName>
</protein>
<name>A0ABP1ABV6_9BRYO</name>
<proteinExistence type="inferred from homology"/>
<accession>A0ABP1ABV6</accession>
<gene>
    <name evidence="4" type="ORF">CSSPJE1EN2_LOCUS3025</name>
</gene>
<evidence type="ECO:0000259" key="3">
    <source>
        <dbReference type="Pfam" id="PF05368"/>
    </source>
</evidence>
<dbReference type="EMBL" id="OZ023711">
    <property type="protein sequence ID" value="CAK9860030.1"/>
    <property type="molecule type" value="Genomic_DNA"/>
</dbReference>
<keyword evidence="5" id="KW-1185">Reference proteome</keyword>
<dbReference type="InterPro" id="IPR051164">
    <property type="entry name" value="NmrA-like_oxidored"/>
</dbReference>
<evidence type="ECO:0000313" key="4">
    <source>
        <dbReference type="EMBL" id="CAK9860030.1"/>
    </source>
</evidence>
<keyword evidence="2" id="KW-0521">NADP</keyword>
<evidence type="ECO:0000256" key="2">
    <source>
        <dbReference type="ARBA" id="ARBA00022857"/>
    </source>
</evidence>
<dbReference type="Gene3D" id="3.90.25.10">
    <property type="entry name" value="UDP-galactose 4-epimerase, domain 1"/>
    <property type="match status" value="1"/>
</dbReference>
<evidence type="ECO:0000313" key="5">
    <source>
        <dbReference type="Proteomes" id="UP001497522"/>
    </source>
</evidence>
<organism evidence="4 5">
    <name type="scientific">Sphagnum jensenii</name>
    <dbReference type="NCBI Taxonomy" id="128206"/>
    <lineage>
        <taxon>Eukaryota</taxon>
        <taxon>Viridiplantae</taxon>
        <taxon>Streptophyta</taxon>
        <taxon>Embryophyta</taxon>
        <taxon>Bryophyta</taxon>
        <taxon>Sphagnophytina</taxon>
        <taxon>Sphagnopsida</taxon>
        <taxon>Sphagnales</taxon>
        <taxon>Sphagnaceae</taxon>
        <taxon>Sphagnum</taxon>
    </lineage>
</organism>
<reference evidence="4" key="1">
    <citation type="submission" date="2024-03" db="EMBL/GenBank/DDBJ databases">
        <authorList>
            <consortium name="ELIXIR-Norway"/>
            <consortium name="Elixir Norway"/>
        </authorList>
    </citation>
    <scope>NUCLEOTIDE SEQUENCE</scope>
</reference>
<dbReference type="Pfam" id="PF05368">
    <property type="entry name" value="NmrA"/>
    <property type="match status" value="1"/>
</dbReference>